<accession>A0A419SEW6</accession>
<dbReference type="EMBL" id="MCHY01000011">
    <property type="protein sequence ID" value="RKD21875.1"/>
    <property type="molecule type" value="Genomic_DNA"/>
</dbReference>
<reference evidence="1 2" key="1">
    <citation type="submission" date="2016-08" db="EMBL/GenBank/DDBJ databases">
        <title>Novel Firmicute Genomes.</title>
        <authorList>
            <person name="Poppleton D.I."/>
            <person name="Gribaldo S."/>
        </authorList>
    </citation>
    <scope>NUCLEOTIDE SEQUENCE [LARGE SCALE GENOMIC DNA]</scope>
    <source>
        <strain evidence="1 2">RAOx-1</strain>
    </source>
</reference>
<name>A0A419SEW6_9BACL</name>
<protein>
    <submittedName>
        <fullName evidence="1">Uncharacterized protein</fullName>
    </submittedName>
</protein>
<comment type="caution">
    <text evidence="1">The sequence shown here is derived from an EMBL/GenBank/DDBJ whole genome shotgun (WGS) entry which is preliminary data.</text>
</comment>
<evidence type="ECO:0000313" key="2">
    <source>
        <dbReference type="Proteomes" id="UP000284219"/>
    </source>
</evidence>
<organism evidence="1 2">
    <name type="scientific">Ammoniphilus oxalaticus</name>
    <dbReference type="NCBI Taxonomy" id="66863"/>
    <lineage>
        <taxon>Bacteria</taxon>
        <taxon>Bacillati</taxon>
        <taxon>Bacillota</taxon>
        <taxon>Bacilli</taxon>
        <taxon>Bacillales</taxon>
        <taxon>Paenibacillaceae</taxon>
        <taxon>Aneurinibacillus group</taxon>
        <taxon>Ammoniphilus</taxon>
    </lineage>
</organism>
<dbReference type="AlphaFoldDB" id="A0A419SEW6"/>
<proteinExistence type="predicted"/>
<gene>
    <name evidence="1" type="ORF">BEP19_14080</name>
</gene>
<dbReference type="Proteomes" id="UP000284219">
    <property type="component" value="Unassembled WGS sequence"/>
</dbReference>
<dbReference type="OrthoDB" id="1799385at2"/>
<keyword evidence="2" id="KW-1185">Reference proteome</keyword>
<evidence type="ECO:0000313" key="1">
    <source>
        <dbReference type="EMBL" id="RKD21875.1"/>
    </source>
</evidence>
<sequence>MTTQNPMHNQQPLIMTPPAVVTTKDSMYLKDGMSWLLLAAKKCAHYANEAECSQVQQMLNQMGQLHLKHYKLLLRHCQNNNTQQMAQVPHIPQQ</sequence>